<dbReference type="Proteomes" id="UP000325315">
    <property type="component" value="Unassembled WGS sequence"/>
</dbReference>
<evidence type="ECO:0000313" key="2">
    <source>
        <dbReference type="EMBL" id="KAA3465729.1"/>
    </source>
</evidence>
<comment type="caution">
    <text evidence="2">The sequence shown here is derived from an EMBL/GenBank/DDBJ whole genome shotgun (WGS) entry which is preliminary data.</text>
</comment>
<organism evidence="2 3">
    <name type="scientific">Gossypium australe</name>
    <dbReference type="NCBI Taxonomy" id="47621"/>
    <lineage>
        <taxon>Eukaryota</taxon>
        <taxon>Viridiplantae</taxon>
        <taxon>Streptophyta</taxon>
        <taxon>Embryophyta</taxon>
        <taxon>Tracheophyta</taxon>
        <taxon>Spermatophyta</taxon>
        <taxon>Magnoliopsida</taxon>
        <taxon>eudicotyledons</taxon>
        <taxon>Gunneridae</taxon>
        <taxon>Pentapetalae</taxon>
        <taxon>rosids</taxon>
        <taxon>malvids</taxon>
        <taxon>Malvales</taxon>
        <taxon>Malvaceae</taxon>
        <taxon>Malvoideae</taxon>
        <taxon>Gossypium</taxon>
    </lineage>
</organism>
<keyword evidence="3" id="KW-1185">Reference proteome</keyword>
<protein>
    <submittedName>
        <fullName evidence="2">Uncharacterized protein</fullName>
    </submittedName>
</protein>
<reference evidence="3" key="1">
    <citation type="journal article" date="2019" name="Plant Biotechnol. J.">
        <title>Genome sequencing of the Australian wild diploid species Gossypium australe highlights disease resistance and delayed gland morphogenesis.</title>
        <authorList>
            <person name="Cai Y."/>
            <person name="Cai X."/>
            <person name="Wang Q."/>
            <person name="Wang P."/>
            <person name="Zhang Y."/>
            <person name="Cai C."/>
            <person name="Xu Y."/>
            <person name="Wang K."/>
            <person name="Zhou Z."/>
            <person name="Wang C."/>
            <person name="Geng S."/>
            <person name="Li B."/>
            <person name="Dong Q."/>
            <person name="Hou Y."/>
            <person name="Wang H."/>
            <person name="Ai P."/>
            <person name="Liu Z."/>
            <person name="Yi F."/>
            <person name="Sun M."/>
            <person name="An G."/>
            <person name="Cheng J."/>
            <person name="Zhang Y."/>
            <person name="Shi Q."/>
            <person name="Xie Y."/>
            <person name="Shi X."/>
            <person name="Chang Y."/>
            <person name="Huang F."/>
            <person name="Chen Y."/>
            <person name="Hong S."/>
            <person name="Mi L."/>
            <person name="Sun Q."/>
            <person name="Zhang L."/>
            <person name="Zhou B."/>
            <person name="Peng R."/>
            <person name="Zhang X."/>
            <person name="Liu F."/>
        </authorList>
    </citation>
    <scope>NUCLEOTIDE SEQUENCE [LARGE SCALE GENOMIC DNA]</scope>
    <source>
        <strain evidence="3">cv. PA1801</strain>
    </source>
</reference>
<gene>
    <name evidence="2" type="ORF">EPI10_000870</name>
</gene>
<feature type="region of interest" description="Disordered" evidence="1">
    <location>
        <begin position="30"/>
        <end position="55"/>
    </location>
</feature>
<dbReference type="AlphaFoldDB" id="A0A5B6V9B4"/>
<dbReference type="EMBL" id="SMMG02000007">
    <property type="protein sequence ID" value="KAA3465729.1"/>
    <property type="molecule type" value="Genomic_DNA"/>
</dbReference>
<accession>A0A5B6V9B4</accession>
<name>A0A5B6V9B4_9ROSI</name>
<evidence type="ECO:0000313" key="3">
    <source>
        <dbReference type="Proteomes" id="UP000325315"/>
    </source>
</evidence>
<proteinExistence type="predicted"/>
<evidence type="ECO:0000256" key="1">
    <source>
        <dbReference type="SAM" id="MobiDB-lite"/>
    </source>
</evidence>
<sequence>MTPKERVMRYPNLGIVIPPTDSKIQDHLSVRDAQPPQRDQPIGDPRVEIQPAPHPPMEQCTLHDYVMPNLDVVQGSINRPKINDNNFEIKLKMIQMI</sequence>